<gene>
    <name evidence="2" type="ordered locus">SNE_A03800</name>
</gene>
<protein>
    <submittedName>
        <fullName evidence="2">Uncharacterized protein</fullName>
    </submittedName>
</protein>
<dbReference type="Proteomes" id="UP000000496">
    <property type="component" value="Chromosome gsn.131"/>
</dbReference>
<dbReference type="STRING" id="331113.SNE_A03800"/>
<feature type="transmembrane region" description="Helical" evidence="1">
    <location>
        <begin position="418"/>
        <end position="442"/>
    </location>
</feature>
<sequence length="449" mass="52787">MSVYETPRPSRNFSPEIPERVLGEIQTDLTRLKDTSFSDLDEYQKQQVILSLYHNIKANQGFFTDLDPDDQYDILIYLFTYELEFISIRLETSTAQDFFKSLIQFSNLSSQQKIEIALQIMISHGKESIRKCDFLTHTEQVQASTQFHENASKVFPNDMVPDEIEEIRQFAFEHFSGPRKVPTSQHHYVLIGLLYANEPDIEAIKYVANKYFQEQYQHFTNFGFSRVVREVEIPSIRWDYSHYRPGRRTISALHPGGFYSSQYFLKDVISGIDIDDEEVGIQVFPLASVGDENLVRRAQQIAAQNMDFPAFLKISHIQTKEISYDQHSRECRIYSTVDLDEHDYEIIPLQPRVNSFARERLERLYSSEYADRIYHSLKNPIQIENPKDPVRRVLFPSSEEEKKPVSDKSPTIENDKHFMYFIFKCLLCLLIFKIGFQIFAYFRSKFSHE</sequence>
<name>F8L6C7_SIMNZ</name>
<evidence type="ECO:0000256" key="1">
    <source>
        <dbReference type="SAM" id="Phobius"/>
    </source>
</evidence>
<keyword evidence="1" id="KW-1133">Transmembrane helix</keyword>
<reference key="1">
    <citation type="journal article" date="2011" name="Mol. Biol. Evol.">
        <title>Unity in variety -- the pan-genome of the Chlamydiae.</title>
        <authorList>
            <person name="Collingro A."/>
            <person name="Tischler P."/>
            <person name="Weinmaier T."/>
            <person name="Penz T."/>
            <person name="Heinz E."/>
            <person name="Brunham R.C."/>
            <person name="Read T.D."/>
            <person name="Bavoil P.M."/>
            <person name="Sachse K."/>
            <person name="Kahane S."/>
            <person name="Friedman M.G."/>
            <person name="Rattei T."/>
            <person name="Myers G.S.A."/>
            <person name="Horn M."/>
        </authorList>
    </citation>
    <scope>NUCLEOTIDE SEQUENCE</scope>
    <source>
        <strain>Z</strain>
    </source>
</reference>
<reference evidence="2 3" key="2">
    <citation type="journal article" date="2011" name="Mol. Biol. Evol.">
        <title>Unity in variety--the pan-genome of the Chlamydiae.</title>
        <authorList>
            <person name="Collingro A."/>
            <person name="Tischler P."/>
            <person name="Weinmaier T."/>
            <person name="Penz T."/>
            <person name="Heinz E."/>
            <person name="Brunham R.C."/>
            <person name="Read T.D."/>
            <person name="Bavoil P.M."/>
            <person name="Sachse K."/>
            <person name="Kahane S."/>
            <person name="Friedman M.G."/>
            <person name="Rattei T."/>
            <person name="Myers G.S."/>
            <person name="Horn M."/>
        </authorList>
    </citation>
    <scope>NUCLEOTIDE SEQUENCE [LARGE SCALE GENOMIC DNA]</scope>
    <source>
        <strain evidence="3">ATCC VR-1471 / Z</strain>
    </source>
</reference>
<dbReference type="RefSeq" id="WP_013942724.1">
    <property type="nucleotide sequence ID" value="NC_015713.1"/>
</dbReference>
<keyword evidence="1" id="KW-0472">Membrane</keyword>
<proteinExistence type="predicted"/>
<dbReference type="EMBL" id="FR872582">
    <property type="protein sequence ID" value="CCB88257.1"/>
    <property type="molecule type" value="Genomic_DNA"/>
</dbReference>
<evidence type="ECO:0000313" key="2">
    <source>
        <dbReference type="EMBL" id="CCB88257.1"/>
    </source>
</evidence>
<dbReference type="AlphaFoldDB" id="F8L6C7"/>
<organism evidence="2 3">
    <name type="scientific">Simkania negevensis (strain ATCC VR-1471 / DSM 27360 / Z)</name>
    <dbReference type="NCBI Taxonomy" id="331113"/>
    <lineage>
        <taxon>Bacteria</taxon>
        <taxon>Pseudomonadati</taxon>
        <taxon>Chlamydiota</taxon>
        <taxon>Chlamydiia</taxon>
        <taxon>Parachlamydiales</taxon>
        <taxon>Simkaniaceae</taxon>
        <taxon>Simkania</taxon>
    </lineage>
</organism>
<dbReference type="KEGG" id="sng:SNE_A03800"/>
<accession>F8L6C7</accession>
<dbReference type="HOGENOM" id="CLU_609563_0_0_0"/>
<keyword evidence="3" id="KW-1185">Reference proteome</keyword>
<evidence type="ECO:0000313" key="3">
    <source>
        <dbReference type="Proteomes" id="UP000000496"/>
    </source>
</evidence>
<keyword evidence="1" id="KW-0812">Transmembrane</keyword>